<sequence length="82" mass="9007">MPVYHVLLFKLKPGVSQEQIDGFCEAGRQMVGKVPGLRDFQVGPALAVTAHRAKGYDMGVVAILENVEDMPGYGLHPAHREY</sequence>
<dbReference type="AlphaFoldDB" id="A0A8H3IMB4"/>
<reference evidence="2" key="1">
    <citation type="submission" date="2021-03" db="EMBL/GenBank/DDBJ databases">
        <authorList>
            <person name="Tagirdzhanova G."/>
        </authorList>
    </citation>
    <scope>NUCLEOTIDE SEQUENCE</scope>
</reference>
<dbReference type="Pfam" id="PF07876">
    <property type="entry name" value="Dabb"/>
    <property type="match status" value="1"/>
</dbReference>
<comment type="caution">
    <text evidence="2">The sequence shown here is derived from an EMBL/GenBank/DDBJ whole genome shotgun (WGS) entry which is preliminary data.</text>
</comment>
<dbReference type="OrthoDB" id="42919at2759"/>
<dbReference type="EMBL" id="CAJPDS010000035">
    <property type="protein sequence ID" value="CAF9924263.1"/>
    <property type="molecule type" value="Genomic_DNA"/>
</dbReference>
<proteinExistence type="predicted"/>
<evidence type="ECO:0000313" key="2">
    <source>
        <dbReference type="EMBL" id="CAF9924263.1"/>
    </source>
</evidence>
<accession>A0A8H3IMB4</accession>
<dbReference type="SMART" id="SM00886">
    <property type="entry name" value="Dabb"/>
    <property type="match status" value="1"/>
</dbReference>
<dbReference type="SUPFAM" id="SSF54909">
    <property type="entry name" value="Dimeric alpha+beta barrel"/>
    <property type="match status" value="1"/>
</dbReference>
<dbReference type="InterPro" id="IPR011008">
    <property type="entry name" value="Dimeric_a/b-barrel"/>
</dbReference>
<evidence type="ECO:0000313" key="3">
    <source>
        <dbReference type="Proteomes" id="UP000664521"/>
    </source>
</evidence>
<protein>
    <recommendedName>
        <fullName evidence="1">Stress-response A/B barrel domain-containing protein</fullName>
    </recommendedName>
</protein>
<keyword evidence="3" id="KW-1185">Reference proteome</keyword>
<organism evidence="2 3">
    <name type="scientific">Heterodermia speciosa</name>
    <dbReference type="NCBI Taxonomy" id="116794"/>
    <lineage>
        <taxon>Eukaryota</taxon>
        <taxon>Fungi</taxon>
        <taxon>Dikarya</taxon>
        <taxon>Ascomycota</taxon>
        <taxon>Pezizomycotina</taxon>
        <taxon>Lecanoromycetes</taxon>
        <taxon>OSLEUM clade</taxon>
        <taxon>Lecanoromycetidae</taxon>
        <taxon>Caliciales</taxon>
        <taxon>Physciaceae</taxon>
        <taxon>Heterodermia</taxon>
    </lineage>
</organism>
<evidence type="ECO:0000259" key="1">
    <source>
        <dbReference type="PROSITE" id="PS51502"/>
    </source>
</evidence>
<dbReference type="PROSITE" id="PS51502">
    <property type="entry name" value="S_R_A_B_BARREL"/>
    <property type="match status" value="1"/>
</dbReference>
<name>A0A8H3IMB4_9LECA</name>
<gene>
    <name evidence="2" type="ORF">HETSPECPRED_005547</name>
</gene>
<feature type="domain" description="Stress-response A/B barrel" evidence="1">
    <location>
        <begin position="3"/>
        <end position="82"/>
    </location>
</feature>
<dbReference type="InterPro" id="IPR013097">
    <property type="entry name" value="Dabb"/>
</dbReference>
<dbReference type="Proteomes" id="UP000664521">
    <property type="component" value="Unassembled WGS sequence"/>
</dbReference>
<dbReference type="Gene3D" id="3.30.70.100">
    <property type="match status" value="1"/>
</dbReference>